<evidence type="ECO:0000313" key="9">
    <source>
        <dbReference type="Proteomes" id="UP000707451"/>
    </source>
</evidence>
<dbReference type="PANTHER" id="PTHR47959:SF13">
    <property type="entry name" value="ATP-DEPENDENT RNA HELICASE RHLE"/>
    <property type="match status" value="1"/>
</dbReference>
<dbReference type="Pfam" id="PF00270">
    <property type="entry name" value="DEAD"/>
    <property type="match status" value="1"/>
</dbReference>
<dbReference type="EMBL" id="JAHRHY010000006">
    <property type="protein sequence ID" value="KAG9068481.1"/>
    <property type="molecule type" value="Genomic_DNA"/>
</dbReference>
<evidence type="ECO:0000256" key="2">
    <source>
        <dbReference type="ARBA" id="ARBA00022801"/>
    </source>
</evidence>
<feature type="domain" description="Helicase ATP-binding" evidence="6">
    <location>
        <begin position="76"/>
        <end position="218"/>
    </location>
</feature>
<dbReference type="GO" id="GO:0003723">
    <property type="term" value="F:RNA binding"/>
    <property type="evidence" value="ECO:0007669"/>
    <property type="project" value="UniProtKB-KW"/>
</dbReference>
<keyword evidence="9" id="KW-1185">Reference proteome</keyword>
<keyword evidence="2" id="KW-0378">Hydrolase</keyword>
<dbReference type="InterPro" id="IPR011545">
    <property type="entry name" value="DEAD/DEAH_box_helicase_dom"/>
</dbReference>
<proteinExistence type="predicted"/>
<evidence type="ECO:0000259" key="7">
    <source>
        <dbReference type="PROSITE" id="PS51194"/>
    </source>
</evidence>
<dbReference type="SMART" id="SM00487">
    <property type="entry name" value="DEXDc"/>
    <property type="match status" value="1"/>
</dbReference>
<dbReference type="CDD" id="cd18787">
    <property type="entry name" value="SF2_C_DEAD"/>
    <property type="match status" value="1"/>
</dbReference>
<evidence type="ECO:0000313" key="8">
    <source>
        <dbReference type="EMBL" id="KAG9068481.1"/>
    </source>
</evidence>
<evidence type="ECO:0000256" key="5">
    <source>
        <dbReference type="ARBA" id="ARBA00022884"/>
    </source>
</evidence>
<protein>
    <submittedName>
        <fullName evidence="8">DEAD-box ATP-dependent RNA helicase</fullName>
    </submittedName>
</protein>
<name>A0A9P7XWL7_9FUNG</name>
<dbReference type="Gene3D" id="3.40.50.300">
    <property type="entry name" value="P-loop containing nucleotide triphosphate hydrolases"/>
    <property type="match status" value="2"/>
</dbReference>
<evidence type="ECO:0000256" key="1">
    <source>
        <dbReference type="ARBA" id="ARBA00022741"/>
    </source>
</evidence>
<organism evidence="8 9">
    <name type="scientific">Linnemannia hyalina</name>
    <dbReference type="NCBI Taxonomy" id="64524"/>
    <lineage>
        <taxon>Eukaryota</taxon>
        <taxon>Fungi</taxon>
        <taxon>Fungi incertae sedis</taxon>
        <taxon>Mucoromycota</taxon>
        <taxon>Mortierellomycotina</taxon>
        <taxon>Mortierellomycetes</taxon>
        <taxon>Mortierellales</taxon>
        <taxon>Mortierellaceae</taxon>
        <taxon>Linnemannia</taxon>
    </lineage>
</organism>
<dbReference type="GO" id="GO:0003724">
    <property type="term" value="F:RNA helicase activity"/>
    <property type="evidence" value="ECO:0007669"/>
    <property type="project" value="TreeGrafter"/>
</dbReference>
<gene>
    <name evidence="8" type="primary">DED1_2</name>
    <name evidence="8" type="ORF">KI688_010752</name>
</gene>
<dbReference type="Proteomes" id="UP000707451">
    <property type="component" value="Unassembled WGS sequence"/>
</dbReference>
<dbReference type="PROSITE" id="PS51194">
    <property type="entry name" value="HELICASE_CTER"/>
    <property type="match status" value="1"/>
</dbReference>
<dbReference type="OrthoDB" id="196131at2759"/>
<feature type="domain" description="Helicase C-terminal" evidence="7">
    <location>
        <begin position="195"/>
        <end position="295"/>
    </location>
</feature>
<dbReference type="PROSITE" id="PS51192">
    <property type="entry name" value="HELICASE_ATP_BIND_1"/>
    <property type="match status" value="1"/>
</dbReference>
<dbReference type="SMART" id="SM00490">
    <property type="entry name" value="HELICc"/>
    <property type="match status" value="1"/>
</dbReference>
<dbReference type="GO" id="GO:0016787">
    <property type="term" value="F:hydrolase activity"/>
    <property type="evidence" value="ECO:0007669"/>
    <property type="project" value="UniProtKB-KW"/>
</dbReference>
<dbReference type="InterPro" id="IPR027417">
    <property type="entry name" value="P-loop_NTPase"/>
</dbReference>
<accession>A0A9P7XWL7</accession>
<evidence type="ECO:0000259" key="6">
    <source>
        <dbReference type="PROSITE" id="PS51192"/>
    </source>
</evidence>
<keyword evidence="3 8" id="KW-0347">Helicase</keyword>
<dbReference type="SUPFAM" id="SSF52540">
    <property type="entry name" value="P-loop containing nucleoside triphosphate hydrolases"/>
    <property type="match status" value="1"/>
</dbReference>
<keyword evidence="4" id="KW-0067">ATP-binding</keyword>
<evidence type="ECO:0000256" key="3">
    <source>
        <dbReference type="ARBA" id="ARBA00022806"/>
    </source>
</evidence>
<comment type="caution">
    <text evidence="8">The sequence shown here is derived from an EMBL/GenBank/DDBJ whole genome shotgun (WGS) entry which is preliminary data.</text>
</comment>
<evidence type="ECO:0000256" key="4">
    <source>
        <dbReference type="ARBA" id="ARBA00022840"/>
    </source>
</evidence>
<dbReference type="AlphaFoldDB" id="A0A9P7XWL7"/>
<reference evidence="8" key="1">
    <citation type="submission" date="2021-06" db="EMBL/GenBank/DDBJ databases">
        <title>Genome Sequence of Mortierella hyaline Strain SCG-10, a Cold-Adapted, Nitrate-Reducing Fungus Isolated from Soil in Minnesota, USA.</title>
        <authorList>
            <person name="Aldossari N."/>
        </authorList>
    </citation>
    <scope>NUCLEOTIDE SEQUENCE</scope>
    <source>
        <strain evidence="8">SCG-10</strain>
    </source>
</reference>
<dbReference type="InterPro" id="IPR001650">
    <property type="entry name" value="Helicase_C-like"/>
</dbReference>
<dbReference type="InterPro" id="IPR014001">
    <property type="entry name" value="Helicase_ATP-bd"/>
</dbReference>
<dbReference type="GO" id="GO:0005524">
    <property type="term" value="F:ATP binding"/>
    <property type="evidence" value="ECO:0007669"/>
    <property type="project" value="UniProtKB-KW"/>
</dbReference>
<keyword evidence="1" id="KW-0547">Nucleotide-binding</keyword>
<dbReference type="GO" id="GO:0005829">
    <property type="term" value="C:cytosol"/>
    <property type="evidence" value="ECO:0007669"/>
    <property type="project" value="TreeGrafter"/>
</dbReference>
<sequence length="295" mass="32499">MEEPTATIKDYTDETAPDNAELEYELFDEESRTKSGIYVDKYNTMFVSVEGVLRTAADNTPLRYTSPVMISWPGPAQTGFGKTIAFLTPILSKLLFNLSKTPSQNQPGAGHAKVTPFASIIVPTRELGIQMSDSTRSLLYKSPLRLVVVYRGADMKSQKEQLAGGFDILIATPDRLIGAIERGLTALFSATFPPNVQVLVVKLEEYQKEEILINLLLSQLSSRTVICVNSKLRADKLDDVLSSQNFPCISLHGDRNQREREAALDAFKTGRSPIMIATSVASLGLDIKDVIRVVN</sequence>
<dbReference type="Pfam" id="PF00271">
    <property type="entry name" value="Helicase_C"/>
    <property type="match status" value="1"/>
</dbReference>
<dbReference type="PANTHER" id="PTHR47959">
    <property type="entry name" value="ATP-DEPENDENT RNA HELICASE RHLE-RELATED"/>
    <property type="match status" value="1"/>
</dbReference>
<keyword evidence="5" id="KW-0694">RNA-binding</keyword>
<dbReference type="InterPro" id="IPR050079">
    <property type="entry name" value="DEAD_box_RNA_helicase"/>
</dbReference>